<feature type="compositionally biased region" description="Basic and acidic residues" evidence="3">
    <location>
        <begin position="392"/>
        <end position="405"/>
    </location>
</feature>
<organism evidence="4 5">
    <name type="scientific">Lithospermum erythrorhizon</name>
    <name type="common">Purple gromwell</name>
    <name type="synonym">Lithospermum officinale var. erythrorhizon</name>
    <dbReference type="NCBI Taxonomy" id="34254"/>
    <lineage>
        <taxon>Eukaryota</taxon>
        <taxon>Viridiplantae</taxon>
        <taxon>Streptophyta</taxon>
        <taxon>Embryophyta</taxon>
        <taxon>Tracheophyta</taxon>
        <taxon>Spermatophyta</taxon>
        <taxon>Magnoliopsida</taxon>
        <taxon>eudicotyledons</taxon>
        <taxon>Gunneridae</taxon>
        <taxon>Pentapetalae</taxon>
        <taxon>asterids</taxon>
        <taxon>lamiids</taxon>
        <taxon>Boraginales</taxon>
        <taxon>Boraginaceae</taxon>
        <taxon>Boraginoideae</taxon>
        <taxon>Lithospermeae</taxon>
        <taxon>Lithospermum</taxon>
    </lineage>
</organism>
<evidence type="ECO:0000256" key="3">
    <source>
        <dbReference type="SAM" id="MobiDB-lite"/>
    </source>
</evidence>
<proteinExistence type="inferred from homology"/>
<keyword evidence="5" id="KW-1185">Reference proteome</keyword>
<dbReference type="Pfam" id="PF04139">
    <property type="entry name" value="Rad9"/>
    <property type="match status" value="1"/>
</dbReference>
<feature type="compositionally biased region" description="Acidic residues" evidence="3">
    <location>
        <begin position="415"/>
        <end position="427"/>
    </location>
</feature>
<dbReference type="AlphaFoldDB" id="A0AAV3RDD4"/>
<feature type="compositionally biased region" description="Polar residues" evidence="3">
    <location>
        <begin position="331"/>
        <end position="341"/>
    </location>
</feature>
<evidence type="ECO:0000313" key="5">
    <source>
        <dbReference type="Proteomes" id="UP001454036"/>
    </source>
</evidence>
<feature type="region of interest" description="Disordered" evidence="3">
    <location>
        <begin position="295"/>
        <end position="316"/>
    </location>
</feature>
<accession>A0AAV3RDD4</accession>
<dbReference type="Proteomes" id="UP001454036">
    <property type="component" value="Unassembled WGS sequence"/>
</dbReference>
<feature type="region of interest" description="Disordered" evidence="3">
    <location>
        <begin position="389"/>
        <end position="440"/>
    </location>
</feature>
<protein>
    <submittedName>
        <fullName evidence="4">Exodeoxyribonuclease</fullName>
    </submittedName>
</protein>
<evidence type="ECO:0000256" key="2">
    <source>
        <dbReference type="PIRNR" id="PIRNR009303"/>
    </source>
</evidence>
<dbReference type="GO" id="GO:0006281">
    <property type="term" value="P:DNA repair"/>
    <property type="evidence" value="ECO:0007669"/>
    <property type="project" value="UniProtKB-UniRule"/>
</dbReference>
<dbReference type="EMBL" id="BAABME010008087">
    <property type="protein sequence ID" value="GAA0172362.1"/>
    <property type="molecule type" value="Genomic_DNA"/>
</dbReference>
<sequence length="440" mass="48766">MEFCVSGNSLKTLGRSVTCLARIGNDLTIQASPSQLEFHSLNTSRSAFQSITMKPDFFDIYTIIGNGQIRCTVLLKAICAVLRTPLASIDRLSIHLPDPDAPKVQWTLECFNGVKKSYWIACNIEPDIQQLSLDRRRLPSNFVVRPRDLNRLLANFQSNLEEITVISTERSFLPPDAANEIGGKVVELRSYVDPTKDNDSSLYTQLWIDPAVEFVQYNHTGDPVDVTFGAKELKAFLSFCEGCEVDIHFYFDKSGEPILMVPEFGLDDGSSSNFDATLVLATMLTSQLNDTSASEAGAAAADSRRRGYAQEASEAKASVLPPTHTRIWSELSGSAARSGNGTEDRQGLGRRRENRNEQREIDRIGAIYISKGATGSVFDPDIPINGLNKARGHMDEPKDTEDNHLSQHHPCNWLDAEDEDDDGEEAELCVQPTPPYCEEK</sequence>
<dbReference type="InterPro" id="IPR007268">
    <property type="entry name" value="Rad9/Ddc1"/>
</dbReference>
<evidence type="ECO:0000313" key="4">
    <source>
        <dbReference type="EMBL" id="GAA0172362.1"/>
    </source>
</evidence>
<feature type="region of interest" description="Disordered" evidence="3">
    <location>
        <begin position="330"/>
        <end position="357"/>
    </location>
</feature>
<dbReference type="PANTHER" id="PTHR15237:SF0">
    <property type="entry name" value="CELL CYCLE CHECKPOINT CONTROL PROTEIN"/>
    <property type="match status" value="1"/>
</dbReference>
<feature type="compositionally biased region" description="Basic and acidic residues" evidence="3">
    <location>
        <begin position="342"/>
        <end position="357"/>
    </location>
</feature>
<dbReference type="GO" id="GO:0030896">
    <property type="term" value="C:checkpoint clamp complex"/>
    <property type="evidence" value="ECO:0007669"/>
    <property type="project" value="UniProtKB-UniRule"/>
</dbReference>
<dbReference type="GO" id="GO:0071479">
    <property type="term" value="P:cellular response to ionizing radiation"/>
    <property type="evidence" value="ECO:0007669"/>
    <property type="project" value="TreeGrafter"/>
</dbReference>
<reference evidence="4 5" key="1">
    <citation type="submission" date="2024-01" db="EMBL/GenBank/DDBJ databases">
        <title>The complete chloroplast genome sequence of Lithospermum erythrorhizon: insights into the phylogenetic relationship among Boraginaceae species and the maternal lineages of purple gromwells.</title>
        <authorList>
            <person name="Okada T."/>
            <person name="Watanabe K."/>
        </authorList>
    </citation>
    <scope>NUCLEOTIDE SEQUENCE [LARGE SCALE GENOMIC DNA]</scope>
</reference>
<dbReference type="FunFam" id="3.70.10.10:FF:000012">
    <property type="entry name" value="cell cycle checkpoint control protein RAD9A"/>
    <property type="match status" value="1"/>
</dbReference>
<comment type="similarity">
    <text evidence="1 2">Belongs to the rad9 family.</text>
</comment>
<evidence type="ECO:0000256" key="1">
    <source>
        <dbReference type="ARBA" id="ARBA00008494"/>
    </source>
</evidence>
<comment type="caution">
    <text evidence="4">The sequence shown here is derived from an EMBL/GenBank/DDBJ whole genome shotgun (WGS) entry which is preliminary data.</text>
</comment>
<dbReference type="GO" id="GO:0031573">
    <property type="term" value="P:mitotic intra-S DNA damage checkpoint signaling"/>
    <property type="evidence" value="ECO:0007669"/>
    <property type="project" value="TreeGrafter"/>
</dbReference>
<gene>
    <name evidence="4" type="ORF">LIER_26205</name>
</gene>
<name>A0AAV3RDD4_LITER</name>
<dbReference type="PIRSF" id="PIRSF009303">
    <property type="entry name" value="Cell_cycle_RAD9"/>
    <property type="match status" value="1"/>
</dbReference>
<dbReference type="InterPro" id="IPR046938">
    <property type="entry name" value="DNA_clamp_sf"/>
</dbReference>
<dbReference type="PANTHER" id="PTHR15237">
    <property type="entry name" value="DNA REPAIR PROTEIN RAD9"/>
    <property type="match status" value="1"/>
</dbReference>
<dbReference type="GO" id="GO:0000076">
    <property type="term" value="P:DNA replication checkpoint signaling"/>
    <property type="evidence" value="ECO:0007669"/>
    <property type="project" value="TreeGrafter"/>
</dbReference>
<dbReference type="InterPro" id="IPR026584">
    <property type="entry name" value="Rad9"/>
</dbReference>
<dbReference type="SUPFAM" id="SSF55979">
    <property type="entry name" value="DNA clamp"/>
    <property type="match status" value="1"/>
</dbReference>
<dbReference type="Gene3D" id="3.70.10.10">
    <property type="match status" value="1"/>
</dbReference>